<feature type="non-terminal residue" evidence="1">
    <location>
        <position position="1"/>
    </location>
</feature>
<name>A0ABU2YNG5_9FLAO</name>
<feature type="non-terminal residue" evidence="1">
    <location>
        <position position="203"/>
    </location>
</feature>
<evidence type="ECO:0008006" key="3">
    <source>
        <dbReference type="Google" id="ProtNLM"/>
    </source>
</evidence>
<reference evidence="1 2" key="1">
    <citation type="submission" date="2023-09" db="EMBL/GenBank/DDBJ databases">
        <authorList>
            <person name="Rey-Velasco X."/>
        </authorList>
    </citation>
    <scope>NUCLEOTIDE SEQUENCE [LARGE SCALE GENOMIC DNA]</scope>
    <source>
        <strain evidence="1 2">W332</strain>
    </source>
</reference>
<organism evidence="1 2">
    <name type="scientific">Microcosmobacter mediterraneus</name>
    <dbReference type="NCBI Taxonomy" id="3075607"/>
    <lineage>
        <taxon>Bacteria</taxon>
        <taxon>Pseudomonadati</taxon>
        <taxon>Bacteroidota</taxon>
        <taxon>Flavobacteriia</taxon>
        <taxon>Flavobacteriales</taxon>
        <taxon>Flavobacteriaceae</taxon>
        <taxon>Microcosmobacter</taxon>
    </lineage>
</organism>
<sequence>TFTAPGDMTIYSDEECVYDASLEVTGDVEDEADNCNNQLEAMYSDSIVDGQCEGEKIITRTWSLADSCGNEAEDQVQIITVKDNIAPTFTAPADTTIYTDAHCEYDASVEATGDVEDEADNCSTEIEATYSDSIADGQCEGEKIITRTWSLVDNCDNAAEDQVQIITVKDNIAPALDKDENGVAVCSEPAMTITTSQGADCPA</sequence>
<evidence type="ECO:0000313" key="1">
    <source>
        <dbReference type="EMBL" id="MDT0559702.1"/>
    </source>
</evidence>
<keyword evidence="2" id="KW-1185">Reference proteome</keyword>
<dbReference type="EMBL" id="JAVRIA010000028">
    <property type="protein sequence ID" value="MDT0559702.1"/>
    <property type="molecule type" value="Genomic_DNA"/>
</dbReference>
<protein>
    <recommendedName>
        <fullName evidence="3">Gliding motility-associated C-terminal domain-containing protein</fullName>
    </recommendedName>
</protein>
<comment type="caution">
    <text evidence="1">The sequence shown here is derived from an EMBL/GenBank/DDBJ whole genome shotgun (WGS) entry which is preliminary data.</text>
</comment>
<evidence type="ECO:0000313" key="2">
    <source>
        <dbReference type="Proteomes" id="UP001259492"/>
    </source>
</evidence>
<proteinExistence type="predicted"/>
<gene>
    <name evidence="1" type="ORF">RM697_13695</name>
</gene>
<accession>A0ABU2YNG5</accession>
<dbReference type="Proteomes" id="UP001259492">
    <property type="component" value="Unassembled WGS sequence"/>
</dbReference>